<sequence length="338" mass="38926">MRKILATEKEFTVRALDGTPESDVCNPWKKTFLSRFRRDEWHVQATAPLMLEAIQDLLIAAFEGKKHPLLFSRKSPRRQDVVYVEKAWLNPIHFEELPGGINSVTKDVLGFLSIVLMNIKTAQVQEGLIWDERAKLGIPVAGPKVLGWIMPRNNWVSVFRLVQMRLPHRGSNLWNILEHLACYRNSKSGKLRLDERFCTGKVDNPKPNGELGKKSWARPGGYPYLLVKEWVDGFSNPVGGRDLLSEFDATRQIGGFDLVGKTMEHVRNSNRPVAIWEFRELGVVRPKKLLDHLTTIQKAVLEFHEKYPNEPAPERTTEEECRTRWWHIGSWCSKGRVQ</sequence>
<gene>
    <name evidence="1" type="ORF">CTA1_2395</name>
</gene>
<dbReference type="OrthoDB" id="4848108at2759"/>
<name>A0A4U6XD05_9PEZI</name>
<comment type="caution">
    <text evidence="1">The sequence shown here is derived from an EMBL/GenBank/DDBJ whole genome shotgun (WGS) entry which is preliminary data.</text>
</comment>
<proteinExistence type="predicted"/>
<dbReference type="EMBL" id="PJEX01000175">
    <property type="protein sequence ID" value="TKW53631.1"/>
    <property type="molecule type" value="Genomic_DNA"/>
</dbReference>
<evidence type="ECO:0000313" key="1">
    <source>
        <dbReference type="EMBL" id="TKW53631.1"/>
    </source>
</evidence>
<keyword evidence="2" id="KW-1185">Reference proteome</keyword>
<dbReference type="Proteomes" id="UP000310108">
    <property type="component" value="Unassembled WGS sequence"/>
</dbReference>
<evidence type="ECO:0000313" key="2">
    <source>
        <dbReference type="Proteomes" id="UP000310108"/>
    </source>
</evidence>
<reference evidence="1 2" key="1">
    <citation type="journal article" date="2019" name="PLoS ONE">
        <title>Comparative genome analysis indicates high evolutionary potential of pathogenicity genes in Colletotrichum tanaceti.</title>
        <authorList>
            <person name="Lelwala R.V."/>
            <person name="Korhonen P.K."/>
            <person name="Young N.D."/>
            <person name="Scott J.B."/>
            <person name="Ades P.A."/>
            <person name="Gasser R.B."/>
            <person name="Taylor P.W.J."/>
        </authorList>
    </citation>
    <scope>NUCLEOTIDE SEQUENCE [LARGE SCALE GENOMIC DNA]</scope>
    <source>
        <strain evidence="1">BRIP57314</strain>
    </source>
</reference>
<dbReference type="AlphaFoldDB" id="A0A4U6XD05"/>
<organism evidence="1 2">
    <name type="scientific">Colletotrichum tanaceti</name>
    <dbReference type="NCBI Taxonomy" id="1306861"/>
    <lineage>
        <taxon>Eukaryota</taxon>
        <taxon>Fungi</taxon>
        <taxon>Dikarya</taxon>
        <taxon>Ascomycota</taxon>
        <taxon>Pezizomycotina</taxon>
        <taxon>Sordariomycetes</taxon>
        <taxon>Hypocreomycetidae</taxon>
        <taxon>Glomerellales</taxon>
        <taxon>Glomerellaceae</taxon>
        <taxon>Colletotrichum</taxon>
        <taxon>Colletotrichum destructivum species complex</taxon>
    </lineage>
</organism>
<accession>A0A4U6XD05</accession>
<protein>
    <submittedName>
        <fullName evidence="1">Uncharacterized protein</fullName>
    </submittedName>
</protein>